<dbReference type="RefSeq" id="WP_036435383.1">
    <property type="nucleotide sequence ID" value="NZ_LR215039.1"/>
</dbReference>
<accession>A0A449B7J9</accession>
<dbReference type="OrthoDB" id="398561at2"/>
<sequence>MTPIEQIIYFSLIGVFATLLLTLLILLILNLYIKKFVNFLESKQTSITRDQSDFINSLKRFKALKEQNSNYVNTYKSLLSLENIISNQKEKLDKTSQELYSFLKKKKILAARKTLKIFTQKYENFKKSIHQYQSIIGQISANWNNYEGDITDILNKLSLAREYLNKNQKVLHNLYGDLKSKIDRYSERISFIDDQWNNQAKFENVSTSISNLIVDLEYLFDILDHAKVIEFCLYDNLPKAFEIRATQIHDLEKQDLFFIKNKFYKLQQKALSYQVDAIKDKIIDFYLFFHKNELEEFKNKALHYMHTNLTKIIKNLCVNLQKQLNYYDFIDIKTSEKWAKVIKLYEKLSDSNFEEYIKNINKIIHLLEEINYFIIEHVFENKRQQTIDLAFQEELSQSVHLYFEIMQNEMLISAKYHSSLEQLKNMYQQFFTKKPNFVDVEKIWNRWVESLSALIEEIALNEHYKSLYLSVYTSLMQSERNILQNNAELAIKLKKLTAVNDYQEAFRLLKRAYK</sequence>
<dbReference type="EMBL" id="LR215039">
    <property type="protein sequence ID" value="VEU76563.1"/>
    <property type="molecule type" value="Genomic_DNA"/>
</dbReference>
<keyword evidence="1" id="KW-1133">Transmembrane helix</keyword>
<dbReference type="Proteomes" id="UP000289497">
    <property type="component" value="Chromosome"/>
</dbReference>
<protein>
    <submittedName>
        <fullName evidence="2">Uncharacterized protein</fullName>
    </submittedName>
</protein>
<proteinExistence type="predicted"/>
<evidence type="ECO:0000313" key="2">
    <source>
        <dbReference type="EMBL" id="VEU76563.1"/>
    </source>
</evidence>
<reference evidence="2 3" key="1">
    <citation type="submission" date="2019-01" db="EMBL/GenBank/DDBJ databases">
        <authorList>
            <consortium name="Pathogen Informatics"/>
        </authorList>
    </citation>
    <scope>NUCLEOTIDE SEQUENCE [LARGE SCALE GENOMIC DNA]</scope>
    <source>
        <strain evidence="2 3">NCTC10179</strain>
    </source>
</reference>
<keyword evidence="3" id="KW-1185">Reference proteome</keyword>
<evidence type="ECO:0000256" key="1">
    <source>
        <dbReference type="SAM" id="Phobius"/>
    </source>
</evidence>
<dbReference type="KEGG" id="mcou:NCTC10179_00759"/>
<keyword evidence="1" id="KW-0812">Transmembrane</keyword>
<keyword evidence="1" id="KW-0472">Membrane</keyword>
<gene>
    <name evidence="2" type="ORF">NCTC10179_00759</name>
</gene>
<organism evidence="2 3">
    <name type="scientific">Mycoplasmopsis columboralis</name>
    <dbReference type="NCBI Taxonomy" id="171282"/>
    <lineage>
        <taxon>Bacteria</taxon>
        <taxon>Bacillati</taxon>
        <taxon>Mycoplasmatota</taxon>
        <taxon>Mycoplasmoidales</taxon>
        <taxon>Metamycoplasmataceae</taxon>
        <taxon>Mycoplasmopsis</taxon>
    </lineage>
</organism>
<evidence type="ECO:0000313" key="3">
    <source>
        <dbReference type="Proteomes" id="UP000289497"/>
    </source>
</evidence>
<feature type="transmembrane region" description="Helical" evidence="1">
    <location>
        <begin position="6"/>
        <end position="33"/>
    </location>
</feature>
<dbReference type="AlphaFoldDB" id="A0A449B7J9"/>
<name>A0A449B7J9_9BACT</name>